<dbReference type="GO" id="GO:0005525">
    <property type="term" value="F:GTP binding"/>
    <property type="evidence" value="ECO:0007669"/>
    <property type="project" value="UniProtKB-KW"/>
</dbReference>
<dbReference type="PROSITE" id="PS00113">
    <property type="entry name" value="ADENYLATE_KINASE"/>
    <property type="match status" value="1"/>
</dbReference>
<feature type="binding site" evidence="7">
    <location>
        <position position="70"/>
    </location>
    <ligand>
        <name>AMP</name>
        <dbReference type="ChEBI" id="CHEBI:456215"/>
    </ligand>
</feature>
<dbReference type="HAMAP" id="MF_03169">
    <property type="entry name" value="Adenylate_kinase_AK3"/>
    <property type="match status" value="1"/>
</dbReference>
<feature type="binding site" evidence="7">
    <location>
        <begin position="174"/>
        <end position="175"/>
    </location>
    <ligand>
        <name>GTP</name>
        <dbReference type="ChEBI" id="CHEBI:37565"/>
    </ligand>
</feature>
<dbReference type="CDD" id="cd01428">
    <property type="entry name" value="ADK"/>
    <property type="match status" value="1"/>
</dbReference>
<feature type="region of interest" description="NMPbind" evidence="7">
    <location>
        <begin position="69"/>
        <end position="98"/>
    </location>
</feature>
<feature type="binding site" evidence="7">
    <location>
        <position position="198"/>
    </location>
    <ligand>
        <name>AMP</name>
        <dbReference type="ChEBI" id="CHEBI:456215"/>
    </ligand>
</feature>
<evidence type="ECO:0000256" key="6">
    <source>
        <dbReference type="ARBA" id="ARBA00023134"/>
    </source>
</evidence>
<dbReference type="GO" id="GO:0046041">
    <property type="term" value="P:ITP metabolic process"/>
    <property type="evidence" value="ECO:0007669"/>
    <property type="project" value="UniProtKB-UniRule"/>
</dbReference>
<feature type="region of interest" description="Disordered" evidence="8">
    <location>
        <begin position="260"/>
        <end position="280"/>
    </location>
</feature>
<dbReference type="GO" id="GO:0004017">
    <property type="term" value="F:AMP kinase activity"/>
    <property type="evidence" value="ECO:0007669"/>
    <property type="project" value="InterPro"/>
</dbReference>
<dbReference type="InterPro" id="IPR036193">
    <property type="entry name" value="ADK_active_lid_dom_sf"/>
</dbReference>
<comment type="catalytic activity">
    <reaction evidence="7">
        <text>a ribonucleoside 5'-triphosphate + AMP = a ribonucleoside 5'-diphosphate + ADP</text>
        <dbReference type="Rhea" id="RHEA:13749"/>
        <dbReference type="ChEBI" id="CHEBI:57930"/>
        <dbReference type="ChEBI" id="CHEBI:61557"/>
        <dbReference type="ChEBI" id="CHEBI:456215"/>
        <dbReference type="ChEBI" id="CHEBI:456216"/>
        <dbReference type="EC" id="2.7.4.10"/>
    </reaction>
</comment>
<evidence type="ECO:0000256" key="7">
    <source>
        <dbReference type="HAMAP-Rule" id="MF_03169"/>
    </source>
</evidence>
<feature type="binding site" evidence="7">
    <location>
        <position position="130"/>
    </location>
    <ligand>
        <name>AMP</name>
        <dbReference type="ChEBI" id="CHEBI:456215"/>
    </ligand>
</feature>
<feature type="domain" description="Adenylate kinase active site lid" evidence="9">
    <location>
        <begin position="165"/>
        <end position="200"/>
    </location>
</feature>
<evidence type="ECO:0000256" key="1">
    <source>
        <dbReference type="ARBA" id="ARBA00004305"/>
    </source>
</evidence>
<evidence type="ECO:0000256" key="8">
    <source>
        <dbReference type="SAM" id="MobiDB-lite"/>
    </source>
</evidence>
<dbReference type="InterPro" id="IPR028586">
    <property type="entry name" value="AK3/Ak4_mitochondrial"/>
</dbReference>
<keyword evidence="2 7" id="KW-0808">Transferase</keyword>
<dbReference type="SUPFAM" id="SSF57774">
    <property type="entry name" value="Microbial and mitochondrial ADK, insert 'zinc finger' domain"/>
    <property type="match status" value="1"/>
</dbReference>
<accession>A0A9N8V253</accession>
<gene>
    <name evidence="7" type="primary">ADK2</name>
    <name evidence="10" type="ORF">DEBURN_LOCUS605</name>
</gene>
<dbReference type="SUPFAM" id="SSF52540">
    <property type="entry name" value="P-loop containing nucleoside triphosphate hydrolases"/>
    <property type="match status" value="1"/>
</dbReference>
<dbReference type="GO" id="GO:0046899">
    <property type="term" value="F:nucleoside triphosphate adenylate kinase activity"/>
    <property type="evidence" value="ECO:0007669"/>
    <property type="project" value="UniProtKB-UniRule"/>
</dbReference>
<keyword evidence="3 7" id="KW-0547">Nucleotide-binding</keyword>
<dbReference type="GO" id="GO:0046033">
    <property type="term" value="P:AMP metabolic process"/>
    <property type="evidence" value="ECO:0007669"/>
    <property type="project" value="UniProtKB-UniRule"/>
</dbReference>
<comment type="similarity">
    <text evidence="7">Belongs to the adenylate kinase family. AK3 subfamily.</text>
</comment>
<dbReference type="InterPro" id="IPR007862">
    <property type="entry name" value="Adenylate_kinase_lid-dom"/>
</dbReference>
<comment type="caution">
    <text evidence="7">Lacks conserved residue(s) required for the propagation of feature annotation.</text>
</comment>
<organism evidence="10 11">
    <name type="scientific">Diversispora eburnea</name>
    <dbReference type="NCBI Taxonomy" id="1213867"/>
    <lineage>
        <taxon>Eukaryota</taxon>
        <taxon>Fungi</taxon>
        <taxon>Fungi incertae sedis</taxon>
        <taxon>Mucoromycota</taxon>
        <taxon>Glomeromycotina</taxon>
        <taxon>Glomeromycetes</taxon>
        <taxon>Diversisporales</taxon>
        <taxon>Diversisporaceae</taxon>
        <taxon>Diversispora</taxon>
    </lineage>
</organism>
<comment type="function">
    <text evidence="7">Involved in maintaining the homeostasis of cellular nucleotides by catalyzing the interconversion of nucleoside phosphates. Has GTP:AMP phosphotransferase and ITP:AMP phosphotransferase activities.</text>
</comment>
<feature type="binding site" evidence="7">
    <location>
        <position position="165"/>
    </location>
    <ligand>
        <name>GTP</name>
        <dbReference type="ChEBI" id="CHEBI:37565"/>
    </ligand>
</feature>
<keyword evidence="6 7" id="KW-0342">GTP-binding</keyword>
<evidence type="ECO:0000256" key="4">
    <source>
        <dbReference type="ARBA" id="ARBA00022777"/>
    </source>
</evidence>
<dbReference type="Gene3D" id="3.40.50.300">
    <property type="entry name" value="P-loop containing nucleotide triphosphate hydrolases"/>
    <property type="match status" value="1"/>
</dbReference>
<feature type="binding site" evidence="7">
    <location>
        <position position="238"/>
    </location>
    <ligand>
        <name>GTP</name>
        <dbReference type="ChEBI" id="CHEBI:37565"/>
    </ligand>
</feature>
<feature type="region of interest" description="LID" evidence="7">
    <location>
        <begin position="164"/>
        <end position="201"/>
    </location>
</feature>
<dbReference type="PRINTS" id="PR00094">
    <property type="entry name" value="ADENYLTKNASE"/>
</dbReference>
<comment type="subunit">
    <text evidence="7">Monomer.</text>
</comment>
<dbReference type="EC" id="2.7.4.10" evidence="7"/>
<name>A0A9N8V253_9GLOM</name>
<dbReference type="GO" id="GO:0005759">
    <property type="term" value="C:mitochondrial matrix"/>
    <property type="evidence" value="ECO:0007669"/>
    <property type="project" value="UniProtKB-SubCell"/>
</dbReference>
<comment type="domain">
    <text evidence="7">Consists of three domains, a large central CORE domain and two small peripheral domains, NMPbind and LID, which undergo movements during catalysis. The LID domain closes over the site of phosphoryl transfer upon GTP binding. Assembling and dissambling the active center during each catalytic cycle provides an effective means to prevent GTP hydrolysis.</text>
</comment>
<keyword evidence="11" id="KW-1185">Reference proteome</keyword>
<dbReference type="InterPro" id="IPR033690">
    <property type="entry name" value="Adenylat_kinase_CS"/>
</dbReference>
<sequence length="280" mass="32196">MNFVRQSRAFTRLYLTVSNRQFHGSRSVKNVSPTIESTPMRILLLGSPGAGKGTQSSRIQKNFNIATISSGDLLRKNMANGTKIGKIAAKESERGDFVPDDIMIELITNELRFINRKNWLLDGFPRTINQAEALDETLTSRCQPINLVINLDVPEDVILQRIMDRWVHVPSGRVYNLNYNPPESFGLDDITGEKLSRRADDNPETFKVRLQKHHKLTKPLLEYYSKRNLLFTFKESTSDEIYPQIEKELLKRFGREHFKGEDSSRLTNNNETNISINNLR</sequence>
<feature type="binding site" evidence="7">
    <location>
        <begin position="49"/>
        <end position="54"/>
    </location>
    <ligand>
        <name>GTP</name>
        <dbReference type="ChEBI" id="CHEBI:37565"/>
    </ligand>
</feature>
<dbReference type="EMBL" id="CAJVPK010000020">
    <property type="protein sequence ID" value="CAG8433879.1"/>
    <property type="molecule type" value="Genomic_DNA"/>
</dbReference>
<dbReference type="HAMAP" id="MF_00235">
    <property type="entry name" value="Adenylate_kinase_Adk"/>
    <property type="match status" value="1"/>
</dbReference>
<evidence type="ECO:0000256" key="3">
    <source>
        <dbReference type="ARBA" id="ARBA00022741"/>
    </source>
</evidence>
<dbReference type="OrthoDB" id="439792at2759"/>
<dbReference type="InterPro" id="IPR027417">
    <property type="entry name" value="P-loop_NTPase"/>
</dbReference>
<dbReference type="InterPro" id="IPR000850">
    <property type="entry name" value="Adenylat/UMP-CMP_kin"/>
</dbReference>
<evidence type="ECO:0000256" key="5">
    <source>
        <dbReference type="ARBA" id="ARBA00023128"/>
    </source>
</evidence>
<dbReference type="Pfam" id="PF05191">
    <property type="entry name" value="ADK_lid"/>
    <property type="match status" value="1"/>
</dbReference>
<feature type="binding site" evidence="7">
    <location>
        <position position="209"/>
    </location>
    <ligand>
        <name>AMP</name>
        <dbReference type="ChEBI" id="CHEBI:456215"/>
    </ligand>
</feature>
<comment type="caution">
    <text evidence="10">The sequence shown here is derived from an EMBL/GenBank/DDBJ whole genome shotgun (WGS) entry which is preliminary data.</text>
</comment>
<dbReference type="GO" id="GO:0005524">
    <property type="term" value="F:ATP binding"/>
    <property type="evidence" value="ECO:0007669"/>
    <property type="project" value="InterPro"/>
</dbReference>
<evidence type="ECO:0000256" key="2">
    <source>
        <dbReference type="ARBA" id="ARBA00022679"/>
    </source>
</evidence>
<feature type="compositionally biased region" description="Low complexity" evidence="8">
    <location>
        <begin position="267"/>
        <end position="280"/>
    </location>
</feature>
<evidence type="ECO:0000313" key="11">
    <source>
        <dbReference type="Proteomes" id="UP000789706"/>
    </source>
</evidence>
<dbReference type="Pfam" id="PF00406">
    <property type="entry name" value="ADK"/>
    <property type="match status" value="1"/>
</dbReference>
<dbReference type="NCBIfam" id="TIGR01351">
    <property type="entry name" value="adk"/>
    <property type="match status" value="1"/>
</dbReference>
<dbReference type="PANTHER" id="PTHR23359">
    <property type="entry name" value="NUCLEOTIDE KINASE"/>
    <property type="match status" value="1"/>
</dbReference>
<comment type="subcellular location">
    <subcellularLocation>
        <location evidence="1 7">Mitochondrion matrix</location>
    </subcellularLocation>
</comment>
<dbReference type="GO" id="GO:0046039">
    <property type="term" value="P:GTP metabolic process"/>
    <property type="evidence" value="ECO:0007669"/>
    <property type="project" value="UniProtKB-UniRule"/>
</dbReference>
<dbReference type="AlphaFoldDB" id="A0A9N8V253"/>
<keyword evidence="4 7" id="KW-0418">Kinase</keyword>
<evidence type="ECO:0000313" key="10">
    <source>
        <dbReference type="EMBL" id="CAG8433879.1"/>
    </source>
</evidence>
<proteinExistence type="inferred from homology"/>
<feature type="binding site" evidence="7">
    <location>
        <begin position="123"/>
        <end position="126"/>
    </location>
    <ligand>
        <name>AMP</name>
        <dbReference type="ChEBI" id="CHEBI:456215"/>
    </ligand>
</feature>
<dbReference type="InterPro" id="IPR006259">
    <property type="entry name" value="Adenyl_kin_sub"/>
</dbReference>
<dbReference type="GO" id="GO:0006172">
    <property type="term" value="P:ADP biosynthetic process"/>
    <property type="evidence" value="ECO:0007669"/>
    <property type="project" value="UniProtKB-UniRule"/>
</dbReference>
<keyword evidence="5 7" id="KW-0496">Mitochondrion</keyword>
<protein>
    <recommendedName>
        <fullName evidence="7">GTP:AMP phosphotransferase, mitochondrial</fullName>
        <ecNumber evidence="7">2.7.4.10</ecNumber>
    </recommendedName>
    <alternativeName>
        <fullName evidence="7">Adenylate kinase 3</fullName>
        <shortName evidence="7">AK 3</shortName>
    </alternativeName>
</protein>
<feature type="binding site" evidence="7">
    <location>
        <position position="75"/>
    </location>
    <ligand>
        <name>AMP</name>
        <dbReference type="ChEBI" id="CHEBI:456215"/>
    </ligand>
</feature>
<dbReference type="FunFam" id="3.40.50.300:FF:000106">
    <property type="entry name" value="Adenylate kinase mitochondrial"/>
    <property type="match status" value="1"/>
</dbReference>
<evidence type="ECO:0000259" key="9">
    <source>
        <dbReference type="Pfam" id="PF05191"/>
    </source>
</evidence>
<reference evidence="10" key="1">
    <citation type="submission" date="2021-06" db="EMBL/GenBank/DDBJ databases">
        <authorList>
            <person name="Kallberg Y."/>
            <person name="Tangrot J."/>
            <person name="Rosling A."/>
        </authorList>
    </citation>
    <scope>NUCLEOTIDE SEQUENCE</scope>
    <source>
        <strain evidence="10">AZ414A</strain>
    </source>
</reference>
<dbReference type="Proteomes" id="UP000789706">
    <property type="component" value="Unassembled WGS sequence"/>
</dbReference>